<dbReference type="AlphaFoldDB" id="A0A1I2ZAR7"/>
<name>A0A1I2ZAR7_9BACT</name>
<evidence type="ECO:0000313" key="2">
    <source>
        <dbReference type="Proteomes" id="UP000198724"/>
    </source>
</evidence>
<evidence type="ECO:0000313" key="1">
    <source>
        <dbReference type="EMBL" id="SFH34780.1"/>
    </source>
</evidence>
<reference evidence="2" key="1">
    <citation type="submission" date="2016-10" db="EMBL/GenBank/DDBJ databases">
        <authorList>
            <person name="Varghese N."/>
            <person name="Submissions S."/>
        </authorList>
    </citation>
    <scope>NUCLEOTIDE SEQUENCE [LARGE SCALE GENOMIC DNA]</scope>
    <source>
        <strain evidence="2">LP51</strain>
    </source>
</reference>
<dbReference type="RefSeq" id="WP_092105401.1">
    <property type="nucleotide sequence ID" value="NZ_FOOT01000012.1"/>
</dbReference>
<dbReference type="Proteomes" id="UP000198724">
    <property type="component" value="Unassembled WGS sequence"/>
</dbReference>
<organism evidence="1 2">
    <name type="scientific">Pontibacter chinhatensis</name>
    <dbReference type="NCBI Taxonomy" id="1436961"/>
    <lineage>
        <taxon>Bacteria</taxon>
        <taxon>Pseudomonadati</taxon>
        <taxon>Bacteroidota</taxon>
        <taxon>Cytophagia</taxon>
        <taxon>Cytophagales</taxon>
        <taxon>Hymenobacteraceae</taxon>
        <taxon>Pontibacter</taxon>
    </lineage>
</organism>
<sequence length="142" mass="16339">MQGFRNTEFDKDVEILKDGTFYYRLRERYCCPIKANYTGKLDSLQMSKVYAILDVTDFNTLKSVQPDEEHASYFSILFTMYNGEVRMKGALDSKVWEGILELLTIVEGQEFVPNKNHHFSTAKDVILPPPNFTPSQALLDSL</sequence>
<dbReference type="EMBL" id="FOOT01000012">
    <property type="protein sequence ID" value="SFH34780.1"/>
    <property type="molecule type" value="Genomic_DNA"/>
</dbReference>
<proteinExistence type="predicted"/>
<keyword evidence="2" id="KW-1185">Reference proteome</keyword>
<gene>
    <name evidence="1" type="ORF">SAMN05421739_11264</name>
</gene>
<protein>
    <submittedName>
        <fullName evidence="1">Uncharacterized protein</fullName>
    </submittedName>
</protein>
<dbReference type="OrthoDB" id="852463at2"/>
<accession>A0A1I2ZAR7</accession>